<keyword evidence="2" id="KW-1185">Reference proteome</keyword>
<dbReference type="STRING" id="1121003.SAMN03080618_02070"/>
<accession>A0A1I3NFJ5</accession>
<gene>
    <name evidence="1" type="ORF">SAMN03080618_02070</name>
</gene>
<dbReference type="AlphaFoldDB" id="A0A1I3NFJ5"/>
<dbReference type="Proteomes" id="UP000242763">
    <property type="component" value="Unassembled WGS sequence"/>
</dbReference>
<evidence type="ECO:0000313" key="2">
    <source>
        <dbReference type="Proteomes" id="UP000242763"/>
    </source>
</evidence>
<dbReference type="RefSeq" id="WP_091521833.1">
    <property type="nucleotide sequence ID" value="NZ_FORF01000010.1"/>
</dbReference>
<evidence type="ECO:0000313" key="1">
    <source>
        <dbReference type="EMBL" id="SFJ08108.1"/>
    </source>
</evidence>
<dbReference type="EMBL" id="FORF01000010">
    <property type="protein sequence ID" value="SFJ08108.1"/>
    <property type="molecule type" value="Genomic_DNA"/>
</dbReference>
<name>A0A1I3NFJ5_9HYPH</name>
<reference evidence="2" key="1">
    <citation type="submission" date="2016-10" db="EMBL/GenBank/DDBJ databases">
        <authorList>
            <person name="Varghese N."/>
            <person name="Submissions S."/>
        </authorList>
    </citation>
    <scope>NUCLEOTIDE SEQUENCE [LARGE SCALE GENOMIC DNA]</scope>
    <source>
        <strain evidence="2">DSM 21857</strain>
    </source>
</reference>
<proteinExistence type="predicted"/>
<protein>
    <submittedName>
        <fullName evidence="1">Uncharacterized protein</fullName>
    </submittedName>
</protein>
<organism evidence="1 2">
    <name type="scientific">Aquamicrobium aerolatum DSM 21857</name>
    <dbReference type="NCBI Taxonomy" id="1121003"/>
    <lineage>
        <taxon>Bacteria</taxon>
        <taxon>Pseudomonadati</taxon>
        <taxon>Pseudomonadota</taxon>
        <taxon>Alphaproteobacteria</taxon>
        <taxon>Hyphomicrobiales</taxon>
        <taxon>Phyllobacteriaceae</taxon>
        <taxon>Aerobium</taxon>
    </lineage>
</organism>
<dbReference type="OrthoDB" id="8457014at2"/>
<sequence>MSAICCNNCDSPMPDTGHRACADCRATWRQYGRKPGGPAEQKEALIELVAAAKDVTRMLEAVRYSSGLGQGQITRLMNAQAVIARAEGVLHS</sequence>